<evidence type="ECO:0000256" key="1">
    <source>
        <dbReference type="SAM" id="MobiDB-lite"/>
    </source>
</evidence>
<organism evidence="2 3">
    <name type="scientific">Periplaneta americana</name>
    <name type="common">American cockroach</name>
    <name type="synonym">Blatta americana</name>
    <dbReference type="NCBI Taxonomy" id="6978"/>
    <lineage>
        <taxon>Eukaryota</taxon>
        <taxon>Metazoa</taxon>
        <taxon>Ecdysozoa</taxon>
        <taxon>Arthropoda</taxon>
        <taxon>Hexapoda</taxon>
        <taxon>Insecta</taxon>
        <taxon>Pterygota</taxon>
        <taxon>Neoptera</taxon>
        <taxon>Polyneoptera</taxon>
        <taxon>Dictyoptera</taxon>
        <taxon>Blattodea</taxon>
        <taxon>Blattoidea</taxon>
        <taxon>Blattidae</taxon>
        <taxon>Blattinae</taxon>
        <taxon>Periplaneta</taxon>
    </lineage>
</organism>
<protein>
    <submittedName>
        <fullName evidence="2">Uncharacterized protein</fullName>
    </submittedName>
</protein>
<feature type="compositionally biased region" description="Basic and acidic residues" evidence="1">
    <location>
        <begin position="36"/>
        <end position="49"/>
    </location>
</feature>
<evidence type="ECO:0000313" key="2">
    <source>
        <dbReference type="EMBL" id="KAJ4435465.1"/>
    </source>
</evidence>
<comment type="caution">
    <text evidence="2">The sequence shown here is derived from an EMBL/GenBank/DDBJ whole genome shotgun (WGS) entry which is preliminary data.</text>
</comment>
<gene>
    <name evidence="2" type="ORF">ANN_18081</name>
</gene>
<evidence type="ECO:0000313" key="3">
    <source>
        <dbReference type="Proteomes" id="UP001148838"/>
    </source>
</evidence>
<sequence length="88" mass="9780">MAGLCEGGNEHPGSLKANKREDKEEGRHLGGFLHNGGHDKPDLDRHEPEAPPLRDIAGGSWIPPQDMQNSVFPRTGRQLWVCPMQQDM</sequence>
<feature type="region of interest" description="Disordered" evidence="1">
    <location>
        <begin position="1"/>
        <end position="70"/>
    </location>
</feature>
<feature type="compositionally biased region" description="Basic and acidic residues" evidence="1">
    <location>
        <begin position="18"/>
        <end position="28"/>
    </location>
</feature>
<accession>A0ABQ8SPU9</accession>
<name>A0ABQ8SPU9_PERAM</name>
<proteinExistence type="predicted"/>
<dbReference type="Proteomes" id="UP001148838">
    <property type="component" value="Unassembled WGS sequence"/>
</dbReference>
<keyword evidence="3" id="KW-1185">Reference proteome</keyword>
<dbReference type="EMBL" id="JAJSOF020000023">
    <property type="protein sequence ID" value="KAJ4435465.1"/>
    <property type="molecule type" value="Genomic_DNA"/>
</dbReference>
<reference evidence="2 3" key="1">
    <citation type="journal article" date="2022" name="Allergy">
        <title>Genome assembly and annotation of Periplaneta americana reveal a comprehensive cockroach allergen profile.</title>
        <authorList>
            <person name="Wang L."/>
            <person name="Xiong Q."/>
            <person name="Saelim N."/>
            <person name="Wang L."/>
            <person name="Nong W."/>
            <person name="Wan A.T."/>
            <person name="Shi M."/>
            <person name="Liu X."/>
            <person name="Cao Q."/>
            <person name="Hui J.H.L."/>
            <person name="Sookrung N."/>
            <person name="Leung T.F."/>
            <person name="Tungtrongchitr A."/>
            <person name="Tsui S.K.W."/>
        </authorList>
    </citation>
    <scope>NUCLEOTIDE SEQUENCE [LARGE SCALE GENOMIC DNA]</scope>
    <source>
        <strain evidence="2">PWHHKU_190912</strain>
    </source>
</reference>